<keyword evidence="1" id="KW-1133">Transmembrane helix</keyword>
<evidence type="ECO:0000313" key="3">
    <source>
        <dbReference type="Proteomes" id="UP000443353"/>
    </source>
</evidence>
<reference evidence="2 3" key="1">
    <citation type="submission" date="2019-12" db="EMBL/GenBank/DDBJ databases">
        <authorList>
            <person name="Li C."/>
            <person name="Zhao J."/>
        </authorList>
    </citation>
    <scope>NUCLEOTIDE SEQUENCE [LARGE SCALE GENOMIC DNA]</scope>
    <source>
        <strain evidence="2 3">NEAU-DD11</strain>
    </source>
</reference>
<keyword evidence="1" id="KW-0812">Transmembrane</keyword>
<feature type="transmembrane region" description="Helical" evidence="1">
    <location>
        <begin position="106"/>
        <end position="124"/>
    </location>
</feature>
<comment type="caution">
    <text evidence="2">The sequence shown here is derived from an EMBL/GenBank/DDBJ whole genome shotgun (WGS) entry which is preliminary data.</text>
</comment>
<proteinExistence type="predicted"/>
<protein>
    <recommendedName>
        <fullName evidence="4">Oligosaccharide repeat unit polymerase</fullName>
    </recommendedName>
</protein>
<dbReference type="EMBL" id="WSES01000008">
    <property type="protein sequence ID" value="MVW63041.1"/>
    <property type="molecule type" value="Genomic_DNA"/>
</dbReference>
<name>A0A7X3G3I0_9BURK</name>
<gene>
    <name evidence="2" type="ORF">GPY61_24275</name>
</gene>
<evidence type="ECO:0000313" key="2">
    <source>
        <dbReference type="EMBL" id="MVW63041.1"/>
    </source>
</evidence>
<dbReference type="AlphaFoldDB" id="A0A7X3G3I0"/>
<organism evidence="2 3">
    <name type="scientific">Massilia cellulosiltytica</name>
    <dbReference type="NCBI Taxonomy" id="2683234"/>
    <lineage>
        <taxon>Bacteria</taxon>
        <taxon>Pseudomonadati</taxon>
        <taxon>Pseudomonadota</taxon>
        <taxon>Betaproteobacteria</taxon>
        <taxon>Burkholderiales</taxon>
        <taxon>Oxalobacteraceae</taxon>
        <taxon>Telluria group</taxon>
        <taxon>Massilia</taxon>
    </lineage>
</organism>
<feature type="transmembrane region" description="Helical" evidence="1">
    <location>
        <begin position="66"/>
        <end position="85"/>
    </location>
</feature>
<feature type="transmembrane region" description="Helical" evidence="1">
    <location>
        <begin position="321"/>
        <end position="341"/>
    </location>
</feature>
<sequence length="415" mass="45049">MTGHLEMSLVAVLWTVHFGLLFLINADVRERGLGAKFAVTIFTFYTLTLLVPFYNHEHFDYVVSYVPSPTSLFLGVCADLSMLAAMRWSFPVQAVPGMLSGSQTGFALLVAVAAVAQVIDIVVNRELLLLPKELYIEAEKVPNLLVFSIPAPLILLGGALYSPFKKAPVRLLIAVLAIVATVLSVVQGYRGVALIAVLHFVYRRWPRLSPLVPALLMTVAGELSNPIKYFVGGLLLNDNFDAAGMFDYYGSHLDLLVGLSGEQKAIVSNLVLGMKDLALGDPILELRNLFPLTNALFGSITTTSATRLGELAGVGFGQGTAYSFVLFIAEALMIAPLLMLGITRMMRVLGGTPLTFVSWTVFFSLMRDTPAFWAGELKMSVLLTLTVIAVSFCCAEYSRLYAKGAVLSHGTNRDL</sequence>
<feature type="transmembrane region" description="Helical" evidence="1">
    <location>
        <begin position="171"/>
        <end position="202"/>
    </location>
</feature>
<dbReference type="RefSeq" id="WP_160410161.1">
    <property type="nucleotide sequence ID" value="NZ_WSES01000008.1"/>
</dbReference>
<feature type="transmembrane region" description="Helical" evidence="1">
    <location>
        <begin position="377"/>
        <end position="395"/>
    </location>
</feature>
<feature type="transmembrane region" description="Helical" evidence="1">
    <location>
        <begin position="33"/>
        <end position="54"/>
    </location>
</feature>
<keyword evidence="1" id="KW-0472">Membrane</keyword>
<evidence type="ECO:0000256" key="1">
    <source>
        <dbReference type="SAM" id="Phobius"/>
    </source>
</evidence>
<evidence type="ECO:0008006" key="4">
    <source>
        <dbReference type="Google" id="ProtNLM"/>
    </source>
</evidence>
<feature type="transmembrane region" description="Helical" evidence="1">
    <location>
        <begin position="144"/>
        <end position="164"/>
    </location>
</feature>
<feature type="transmembrane region" description="Helical" evidence="1">
    <location>
        <begin position="6"/>
        <end position="26"/>
    </location>
</feature>
<accession>A0A7X3G3I0</accession>
<keyword evidence="3" id="KW-1185">Reference proteome</keyword>
<feature type="transmembrane region" description="Helical" evidence="1">
    <location>
        <begin position="348"/>
        <end position="365"/>
    </location>
</feature>
<dbReference type="Proteomes" id="UP000443353">
    <property type="component" value="Unassembled WGS sequence"/>
</dbReference>